<gene>
    <name evidence="1" type="ORF">CQ13_08640</name>
</gene>
<dbReference type="PANTHER" id="PTHR30383:SF5">
    <property type="entry name" value="SGNH HYDROLASE-TYPE ESTERASE DOMAIN-CONTAINING PROTEIN"/>
    <property type="match status" value="1"/>
</dbReference>
<dbReference type="PANTHER" id="PTHR30383">
    <property type="entry name" value="THIOESTERASE 1/PROTEASE 1/LYSOPHOSPHOLIPASE L1"/>
    <property type="match status" value="1"/>
</dbReference>
<name>A0A0R3MPT2_9BRAD</name>
<evidence type="ECO:0000313" key="1">
    <source>
        <dbReference type="EMBL" id="KRR19989.1"/>
    </source>
</evidence>
<dbReference type="AlphaFoldDB" id="A0A0R3MPT2"/>
<dbReference type="OrthoDB" id="7203637at2"/>
<dbReference type="InterPro" id="IPR051532">
    <property type="entry name" value="Ester_Hydrolysis_Enzymes"/>
</dbReference>
<sequence length="249" mass="27727">MDSDPSQIPVLPIPFVHGLTHFAQRLTIGRAKIVAIGSSSTVGHGNIKPYPERLLPFLQAVYPNARIIMVNQGIGGQEAPIELQRFDTDVIAEKPDLVIWQVGTNAIWQRPDLNPPPPSFDETTSAIRDGLVKLRKQTQADVILMDPQYVPAVLTPAKKDKAIAMVEAISELARKAGVNVFRRFAFMKSLYEVEQVSFDRIVDRTDEHRLHDSDWTTHRVAWAMKLAIVDGVDKARSSVTVPSRPPPIN</sequence>
<dbReference type="Proteomes" id="UP000052023">
    <property type="component" value="Unassembled WGS sequence"/>
</dbReference>
<dbReference type="InterPro" id="IPR036514">
    <property type="entry name" value="SGNH_hydro_sf"/>
</dbReference>
<evidence type="ECO:0000313" key="2">
    <source>
        <dbReference type="Proteomes" id="UP000052023"/>
    </source>
</evidence>
<dbReference type="EMBL" id="LLYA01000181">
    <property type="protein sequence ID" value="KRR19989.1"/>
    <property type="molecule type" value="Genomic_DNA"/>
</dbReference>
<protein>
    <submittedName>
        <fullName evidence="1">Lysophospholipase</fullName>
    </submittedName>
</protein>
<comment type="caution">
    <text evidence="1">The sequence shown here is derived from an EMBL/GenBank/DDBJ whole genome shotgun (WGS) entry which is preliminary data.</text>
</comment>
<dbReference type="GO" id="GO:0004622">
    <property type="term" value="F:phosphatidylcholine lysophospholipase activity"/>
    <property type="evidence" value="ECO:0007669"/>
    <property type="project" value="TreeGrafter"/>
</dbReference>
<dbReference type="InterPro" id="IPR057572">
    <property type="entry name" value="NonGDSL"/>
</dbReference>
<organism evidence="1 2">
    <name type="scientific">Bradyrhizobium retamae</name>
    <dbReference type="NCBI Taxonomy" id="1300035"/>
    <lineage>
        <taxon>Bacteria</taxon>
        <taxon>Pseudomonadati</taxon>
        <taxon>Pseudomonadota</taxon>
        <taxon>Alphaproteobacteria</taxon>
        <taxon>Hyphomicrobiales</taxon>
        <taxon>Nitrobacteraceae</taxon>
        <taxon>Bradyrhizobium</taxon>
    </lineage>
</organism>
<dbReference type="SUPFAM" id="SSF52266">
    <property type="entry name" value="SGNH hydrolase"/>
    <property type="match status" value="1"/>
</dbReference>
<accession>A0A0R3MPT2</accession>
<proteinExistence type="predicted"/>
<reference evidence="1 2" key="1">
    <citation type="submission" date="2014-03" db="EMBL/GenBank/DDBJ databases">
        <title>Bradyrhizobium valentinum sp. nov., isolated from effective nodules of Lupinus mariae-josephae, a lupine endemic of basic-lime soils in Eastern Spain.</title>
        <authorList>
            <person name="Duran D."/>
            <person name="Rey L."/>
            <person name="Navarro A."/>
            <person name="Busquets A."/>
            <person name="Imperial J."/>
            <person name="Ruiz-Argueso T."/>
        </authorList>
    </citation>
    <scope>NUCLEOTIDE SEQUENCE [LARGE SCALE GENOMIC DNA]</scope>
    <source>
        <strain evidence="1 2">Ro19</strain>
    </source>
</reference>
<keyword evidence="2" id="KW-1185">Reference proteome</keyword>
<dbReference type="Pfam" id="PF25182">
    <property type="entry name" value="NonGDSL"/>
    <property type="match status" value="1"/>
</dbReference>
<dbReference type="RefSeq" id="WP_057846418.1">
    <property type="nucleotide sequence ID" value="NZ_LLYA01000181.1"/>
</dbReference>
<dbReference type="Gene3D" id="3.40.50.1110">
    <property type="entry name" value="SGNH hydrolase"/>
    <property type="match status" value="1"/>
</dbReference>